<organism evidence="2 3">
    <name type="scientific">Schleiferilactobacillus shenzhenensis LY-73</name>
    <dbReference type="NCBI Taxonomy" id="1231336"/>
    <lineage>
        <taxon>Bacteria</taxon>
        <taxon>Bacillati</taxon>
        <taxon>Bacillota</taxon>
        <taxon>Bacilli</taxon>
        <taxon>Lactobacillales</taxon>
        <taxon>Lactobacillaceae</taxon>
        <taxon>Schleiferilactobacillus</taxon>
    </lineage>
</organism>
<evidence type="ECO:0008006" key="4">
    <source>
        <dbReference type="Google" id="ProtNLM"/>
    </source>
</evidence>
<dbReference type="AlphaFoldDB" id="U4TRP4"/>
<dbReference type="Pfam" id="PF09586">
    <property type="entry name" value="YfhO"/>
    <property type="match status" value="1"/>
</dbReference>
<proteinExistence type="predicted"/>
<keyword evidence="3" id="KW-1185">Reference proteome</keyword>
<feature type="transmembrane region" description="Helical" evidence="1">
    <location>
        <begin position="352"/>
        <end position="373"/>
    </location>
</feature>
<keyword evidence="1" id="KW-0472">Membrane</keyword>
<evidence type="ECO:0000256" key="1">
    <source>
        <dbReference type="SAM" id="Phobius"/>
    </source>
</evidence>
<feature type="transmembrane region" description="Helical" evidence="1">
    <location>
        <begin position="91"/>
        <end position="111"/>
    </location>
</feature>
<dbReference type="EMBL" id="KI271603">
    <property type="protein sequence ID" value="ERL64172.1"/>
    <property type="molecule type" value="Genomic_DNA"/>
</dbReference>
<feature type="transmembrane region" description="Helical" evidence="1">
    <location>
        <begin position="322"/>
        <end position="340"/>
    </location>
</feature>
<name>U4TRP4_9LACO</name>
<feature type="transmembrane region" description="Helical" evidence="1">
    <location>
        <begin position="435"/>
        <end position="456"/>
    </location>
</feature>
<feature type="transmembrane region" description="Helical" evidence="1">
    <location>
        <begin position="408"/>
        <end position="428"/>
    </location>
</feature>
<feature type="transmembrane region" description="Helical" evidence="1">
    <location>
        <begin position="131"/>
        <end position="151"/>
    </location>
</feature>
<feature type="transmembrane region" description="Helical" evidence="1">
    <location>
        <begin position="296"/>
        <end position="313"/>
    </location>
</feature>
<feature type="transmembrane region" description="Helical" evidence="1">
    <location>
        <begin position="385"/>
        <end position="402"/>
    </location>
</feature>
<dbReference type="eggNOG" id="COG4485">
    <property type="taxonomic scope" value="Bacteria"/>
</dbReference>
<keyword evidence="1" id="KW-1133">Transmembrane helix</keyword>
<dbReference type="PANTHER" id="PTHR38454:SF1">
    <property type="entry name" value="INTEGRAL MEMBRANE PROTEIN"/>
    <property type="match status" value="1"/>
</dbReference>
<protein>
    <recommendedName>
        <fullName evidence="4">YfhO</fullName>
    </recommendedName>
</protein>
<feature type="transmembrane region" description="Helical" evidence="1">
    <location>
        <begin position="849"/>
        <end position="871"/>
    </location>
</feature>
<evidence type="ECO:0000313" key="3">
    <source>
        <dbReference type="Proteomes" id="UP000030647"/>
    </source>
</evidence>
<gene>
    <name evidence="2" type="ORF">L248_1538</name>
</gene>
<dbReference type="STRING" id="1231336.L248_1538"/>
<feature type="transmembrane region" description="Helical" evidence="1">
    <location>
        <begin position="182"/>
        <end position="211"/>
    </location>
</feature>
<dbReference type="HOGENOM" id="CLU_008413_3_0_9"/>
<sequence length="883" mass="100161">MRPKQAWWPLAASFLIPFFFIVIYFALRHVWPFGGQTVLTVDLDQQYVHFFQFFKNTVSIHPGSFFYSFSKGLGGETFGTFTYYLMSPLNFLLFLFPGASIALGTWLIIALKLGFAGLFMDLYLRQQDQPLSGPVQTALAVGYGMCAYLIVNYFNIMWLDAVALLPLLLLTLRWQHAGRRLWAYPLLLAATMIINYYIGYMIAIFLVLYWVWSESQYRWTWRSLLKQGIRFAWTSILAGGLSALILLPTWHALNDSKNTYISTSLPSTFEYNPIKILAKLVPGAFSQQQMINGQPNIYTGMLVLIGVLLYFVNRKIGLKEKVVAGLVTVFLLLSTFFEPLDLFWHGMQFPIWYPYRFSFVISLWGILLTARVWPRLPVLSWRRHWWLVIPGVLVIAGAVWRMPQVHFLSWGAVAATAILTFAMTQLIMKRTASRWWGWALVLLVGAEMSLNGVLTLQHIELSAYKPFAQYTAELLKATKHVKKINTQPFYRTATTFGSWNDAMTADYFGGSHFNSMLEPREAYFYNRVGMSGDEGQVSYTNGTVITDALLDMRYMLQERGPVAAAHDSDNGWEDSDLSANSYRPDAAYYQALKPVDGIAVYRNPYTLPLMYSASPDALKTILMPGYPLSWQETIMNNLAGTKTWETMFSPLTDVRKTTTHVTNNGDDTITYRRDPHEKTATVAYYFHAATSGPYYAILDDPPIDDATMRVNGKKVVQTGRFNSPLAFNVAANAKGQDITFSFTFKKKKLKLNQVNFYRLDMAKFEKMDHQLQAQGGKVTQLEQNSVTAEVTTTKAAPTVMTSIPDSPGWHVTVDGRPQKTRDFIDTFVAFTPKTTGKHTVQFTYVTPGWRTGVLISAAALVILMGVVLVEYRGDILRKLTRSR</sequence>
<feature type="transmembrane region" description="Helical" evidence="1">
    <location>
        <begin position="158"/>
        <end position="176"/>
    </location>
</feature>
<dbReference type="InterPro" id="IPR018580">
    <property type="entry name" value="Uncharacterised_YfhO"/>
</dbReference>
<keyword evidence="1" id="KW-0812">Transmembrane</keyword>
<accession>U4TRP4</accession>
<reference evidence="3" key="1">
    <citation type="journal article" date="2013" name="Genome Announc.">
        <title>Whole-Genome Sequencing of Lactobacillus shenzhenensis Strain LY-73T.</title>
        <authorList>
            <person name="Lin Z."/>
            <person name="Liu Z."/>
            <person name="Yang R."/>
            <person name="Zou Y."/>
            <person name="Wan D."/>
            <person name="Chen J."/>
            <person name="Guo M."/>
            <person name="Zhao J."/>
            <person name="Fang C."/>
            <person name="Yang R."/>
            <person name="Liu F."/>
        </authorList>
    </citation>
    <scope>NUCLEOTIDE SEQUENCE [LARGE SCALE GENOMIC DNA]</scope>
    <source>
        <strain evidence="3">LY-73</strain>
    </source>
</reference>
<evidence type="ECO:0000313" key="2">
    <source>
        <dbReference type="EMBL" id="ERL64172.1"/>
    </source>
</evidence>
<dbReference type="RefSeq" id="WP_022530546.1">
    <property type="nucleotide sequence ID" value="NZ_KI271603.1"/>
</dbReference>
<dbReference type="PANTHER" id="PTHR38454">
    <property type="entry name" value="INTEGRAL MEMBRANE PROTEIN-RELATED"/>
    <property type="match status" value="1"/>
</dbReference>
<feature type="transmembrane region" description="Helical" evidence="1">
    <location>
        <begin position="6"/>
        <end position="27"/>
    </location>
</feature>
<dbReference type="Proteomes" id="UP000030647">
    <property type="component" value="Unassembled WGS sequence"/>
</dbReference>
<feature type="transmembrane region" description="Helical" evidence="1">
    <location>
        <begin position="231"/>
        <end position="250"/>
    </location>
</feature>